<feature type="transmembrane region" description="Helical" evidence="1">
    <location>
        <begin position="76"/>
        <end position="105"/>
    </location>
</feature>
<dbReference type="Proteomes" id="UP000177269">
    <property type="component" value="Unassembled WGS sequence"/>
</dbReference>
<reference evidence="2 3" key="1">
    <citation type="journal article" date="2016" name="Nat. Commun.">
        <title>Thousands of microbial genomes shed light on interconnected biogeochemical processes in an aquifer system.</title>
        <authorList>
            <person name="Anantharaman K."/>
            <person name="Brown C.T."/>
            <person name="Hug L.A."/>
            <person name="Sharon I."/>
            <person name="Castelle C.J."/>
            <person name="Probst A.J."/>
            <person name="Thomas B.C."/>
            <person name="Singh A."/>
            <person name="Wilkins M.J."/>
            <person name="Karaoz U."/>
            <person name="Brodie E.L."/>
            <person name="Williams K.H."/>
            <person name="Hubbard S.S."/>
            <person name="Banfield J.F."/>
        </authorList>
    </citation>
    <scope>NUCLEOTIDE SEQUENCE [LARGE SCALE GENOMIC DNA]</scope>
</reference>
<dbReference type="EMBL" id="MHSK01000028">
    <property type="protein sequence ID" value="OHA41673.1"/>
    <property type="molecule type" value="Genomic_DNA"/>
</dbReference>
<sequence length="328" mass="36646">MENTQEMPVPAVKPPLPGAWNMFKQSVGFLKDNFRAVFGIFISPLIFMVVGTMLIRSLPVDDRGNAILSGATSGQLTAFIIGVIISIIGGVLAYIAAIGFIYFLLDKEKGVYSSVKEYYKKAAHIFWAFVWISILLSLSIFGGFALFIVPGIILSFYLLFSTYVLVDENKKGLTALTQSWNYVRGYAWSIFFKLLLFGLLLFPIYIVFIAVFAGLAYVSFGQELSIITISSIDIVVRFIQQIIIGPLGAIYLFLIYRNLKSVKSETVPDFVEKKRKNKLIAVSILGLLIIPLIVLSVVFTSLMAARQKAKDVSSPEQYIEIEEVYDYN</sequence>
<protein>
    <recommendedName>
        <fullName evidence="4">Glycerophosphoryl diester phosphodiesterase membrane domain-containing protein</fullName>
    </recommendedName>
</protein>
<organism evidence="2 3">
    <name type="scientific">Candidatus Taylorbacteria bacterium RIFCSPLOWO2_12_FULL_43_20</name>
    <dbReference type="NCBI Taxonomy" id="1802332"/>
    <lineage>
        <taxon>Bacteria</taxon>
        <taxon>Candidatus Tayloriibacteriota</taxon>
    </lineage>
</organism>
<accession>A0A1G2P067</accession>
<keyword evidence="1" id="KW-1133">Transmembrane helix</keyword>
<keyword evidence="1" id="KW-0812">Transmembrane</keyword>
<evidence type="ECO:0000256" key="1">
    <source>
        <dbReference type="SAM" id="Phobius"/>
    </source>
</evidence>
<keyword evidence="1" id="KW-0472">Membrane</keyword>
<evidence type="ECO:0000313" key="3">
    <source>
        <dbReference type="Proteomes" id="UP000177269"/>
    </source>
</evidence>
<comment type="caution">
    <text evidence="2">The sequence shown here is derived from an EMBL/GenBank/DDBJ whole genome shotgun (WGS) entry which is preliminary data.</text>
</comment>
<evidence type="ECO:0000313" key="2">
    <source>
        <dbReference type="EMBL" id="OHA41673.1"/>
    </source>
</evidence>
<feature type="transmembrane region" description="Helical" evidence="1">
    <location>
        <begin position="279"/>
        <end position="305"/>
    </location>
</feature>
<feature type="transmembrane region" description="Helical" evidence="1">
    <location>
        <begin position="125"/>
        <end position="141"/>
    </location>
</feature>
<feature type="transmembrane region" description="Helical" evidence="1">
    <location>
        <begin position="194"/>
        <end position="218"/>
    </location>
</feature>
<feature type="transmembrane region" description="Helical" evidence="1">
    <location>
        <begin position="238"/>
        <end position="259"/>
    </location>
</feature>
<dbReference type="AlphaFoldDB" id="A0A1G2P067"/>
<name>A0A1G2P067_9BACT</name>
<feature type="transmembrane region" description="Helical" evidence="1">
    <location>
        <begin position="34"/>
        <end position="56"/>
    </location>
</feature>
<proteinExistence type="predicted"/>
<evidence type="ECO:0008006" key="4">
    <source>
        <dbReference type="Google" id="ProtNLM"/>
    </source>
</evidence>
<gene>
    <name evidence="2" type="ORF">A3G52_04380</name>
</gene>